<protein>
    <submittedName>
        <fullName evidence="1">Uncharacterized protein</fullName>
    </submittedName>
</protein>
<comment type="caution">
    <text evidence="1">The sequence shown here is derived from an EMBL/GenBank/DDBJ whole genome shotgun (WGS) entry which is preliminary data.</text>
</comment>
<dbReference type="EMBL" id="JBHSBM010000055">
    <property type="protein sequence ID" value="MFC4062736.1"/>
    <property type="molecule type" value="Genomic_DNA"/>
</dbReference>
<dbReference type="InterPro" id="IPR051604">
    <property type="entry name" value="Ergot_Alk_Oxidoreductase"/>
</dbReference>
<proteinExistence type="predicted"/>
<gene>
    <name evidence="1" type="ORF">ACFOWE_30965</name>
</gene>
<evidence type="ECO:0000313" key="1">
    <source>
        <dbReference type="EMBL" id="MFC4062736.1"/>
    </source>
</evidence>
<dbReference type="PANTHER" id="PTHR43162:SF1">
    <property type="entry name" value="PRESTALK A DIFFERENTIATION PROTEIN A"/>
    <property type="match status" value="1"/>
</dbReference>
<dbReference type="InterPro" id="IPR036291">
    <property type="entry name" value="NAD(P)-bd_dom_sf"/>
</dbReference>
<sequence>GATAFVDAEDVGAVAAAALRDPAAHAGRAWTVTGPRSLTYDQAAQILTSELGRPIRYARPGLAAYALHARRTLGMAWPMVAVTAAIYTTARLGLAAGLTGDVRAVLGRDPIDFSAFAHRERAVWARPGA</sequence>
<feature type="non-terminal residue" evidence="1">
    <location>
        <position position="1"/>
    </location>
</feature>
<dbReference type="Gene3D" id="3.90.25.10">
    <property type="entry name" value="UDP-galactose 4-epimerase, domain 1"/>
    <property type="match status" value="1"/>
</dbReference>
<dbReference type="SUPFAM" id="SSF51735">
    <property type="entry name" value="NAD(P)-binding Rossmann-fold domains"/>
    <property type="match status" value="1"/>
</dbReference>
<keyword evidence="2" id="KW-1185">Reference proteome</keyword>
<organism evidence="1 2">
    <name type="scientific">Planomonospora corallina</name>
    <dbReference type="NCBI Taxonomy" id="1806052"/>
    <lineage>
        <taxon>Bacteria</taxon>
        <taxon>Bacillati</taxon>
        <taxon>Actinomycetota</taxon>
        <taxon>Actinomycetes</taxon>
        <taxon>Streptosporangiales</taxon>
        <taxon>Streptosporangiaceae</taxon>
        <taxon>Planomonospora</taxon>
    </lineage>
</organism>
<dbReference type="PANTHER" id="PTHR43162">
    <property type="match status" value="1"/>
</dbReference>
<dbReference type="Proteomes" id="UP001595850">
    <property type="component" value="Unassembled WGS sequence"/>
</dbReference>
<reference evidence="2" key="1">
    <citation type="journal article" date="2019" name="Int. J. Syst. Evol. Microbiol.">
        <title>The Global Catalogue of Microorganisms (GCM) 10K type strain sequencing project: providing services to taxonomists for standard genome sequencing and annotation.</title>
        <authorList>
            <consortium name="The Broad Institute Genomics Platform"/>
            <consortium name="The Broad Institute Genome Sequencing Center for Infectious Disease"/>
            <person name="Wu L."/>
            <person name="Ma J."/>
        </authorList>
    </citation>
    <scope>NUCLEOTIDE SEQUENCE [LARGE SCALE GENOMIC DNA]</scope>
    <source>
        <strain evidence="2">TBRC 4489</strain>
    </source>
</reference>
<dbReference type="Gene3D" id="3.40.50.720">
    <property type="entry name" value="NAD(P)-binding Rossmann-like Domain"/>
    <property type="match status" value="1"/>
</dbReference>
<evidence type="ECO:0000313" key="2">
    <source>
        <dbReference type="Proteomes" id="UP001595850"/>
    </source>
</evidence>
<name>A0ABV8IF20_9ACTN</name>
<accession>A0ABV8IF20</accession>